<comment type="caution">
    <text evidence="1">The sequence shown here is derived from an EMBL/GenBank/DDBJ whole genome shotgun (WGS) entry which is preliminary data.</text>
</comment>
<dbReference type="EMBL" id="JAOPJF010000090">
    <property type="protein sequence ID" value="KAK1140109.1"/>
    <property type="molecule type" value="Genomic_DNA"/>
</dbReference>
<gene>
    <name evidence="1" type="ORF">N8T08_010865</name>
</gene>
<dbReference type="Proteomes" id="UP001177260">
    <property type="component" value="Unassembled WGS sequence"/>
</dbReference>
<keyword evidence="2" id="KW-1185">Reference proteome</keyword>
<evidence type="ECO:0000313" key="2">
    <source>
        <dbReference type="Proteomes" id="UP001177260"/>
    </source>
</evidence>
<sequence length="248" mass="28070">MEVIRGPYAITNGIPEGHINLKFTTLGELSRLATVVFDRLNDDIEGNQYLLVRQVPRQVISRLDEDASILDAIPFRLEWDGDTVVIKVLPGFLHESPTFRFSSHIDRQATLMETGVTESRNRLEEDAKWWFHNSNGAVRIVVTVKLLSTSVEVRKCQLLPPNAPNPAPRPYVLNLRQQPALMPPFAQQIPANQQIFCLQKVTVTRNTVQGAPIIIPFRALFDRAPMPNERDIRITTADLRYILDAVAL</sequence>
<organism evidence="1 2">
    <name type="scientific">Aspergillus melleus</name>
    <dbReference type="NCBI Taxonomy" id="138277"/>
    <lineage>
        <taxon>Eukaryota</taxon>
        <taxon>Fungi</taxon>
        <taxon>Dikarya</taxon>
        <taxon>Ascomycota</taxon>
        <taxon>Pezizomycotina</taxon>
        <taxon>Eurotiomycetes</taxon>
        <taxon>Eurotiomycetidae</taxon>
        <taxon>Eurotiales</taxon>
        <taxon>Aspergillaceae</taxon>
        <taxon>Aspergillus</taxon>
        <taxon>Aspergillus subgen. Circumdati</taxon>
    </lineage>
</organism>
<protein>
    <submittedName>
        <fullName evidence="1">Uncharacterized protein</fullName>
    </submittedName>
</protein>
<proteinExistence type="predicted"/>
<name>A0ACC3AR26_9EURO</name>
<evidence type="ECO:0000313" key="1">
    <source>
        <dbReference type="EMBL" id="KAK1140109.1"/>
    </source>
</evidence>
<accession>A0ACC3AR26</accession>
<reference evidence="1 2" key="1">
    <citation type="journal article" date="2023" name="ACS Omega">
        <title>Identification of the Neoaspergillic Acid Biosynthesis Gene Cluster by Establishing an In Vitro CRISPR-Ribonucleoprotein Genetic System in Aspergillus melleus.</title>
        <authorList>
            <person name="Yuan B."/>
            <person name="Grau M.F."/>
            <person name="Murata R.M."/>
            <person name="Torok T."/>
            <person name="Venkateswaran K."/>
            <person name="Stajich J.E."/>
            <person name="Wang C.C.C."/>
        </authorList>
    </citation>
    <scope>NUCLEOTIDE SEQUENCE [LARGE SCALE GENOMIC DNA]</scope>
    <source>
        <strain evidence="1 2">IMV 1140</strain>
    </source>
</reference>